<dbReference type="InterPro" id="IPR005721">
    <property type="entry name" value="Ribosomal_uL22_euk/arc"/>
</dbReference>
<dbReference type="Pfam" id="PF00237">
    <property type="entry name" value="Ribosomal_L22"/>
    <property type="match status" value="1"/>
</dbReference>
<comment type="catalytic activity">
    <reaction evidence="5">
        <text>a monoacylglycerol + H2O = glycerol + a fatty acid + H(+)</text>
        <dbReference type="Rhea" id="RHEA:15245"/>
        <dbReference type="ChEBI" id="CHEBI:15377"/>
        <dbReference type="ChEBI" id="CHEBI:15378"/>
        <dbReference type="ChEBI" id="CHEBI:17408"/>
        <dbReference type="ChEBI" id="CHEBI:17754"/>
        <dbReference type="ChEBI" id="CHEBI:28868"/>
    </reaction>
</comment>
<dbReference type="EMBL" id="CP119908">
    <property type="protein sequence ID" value="WFD18414.1"/>
    <property type="molecule type" value="Genomic_DNA"/>
</dbReference>
<keyword evidence="2 6" id="KW-0689">Ribosomal protein</keyword>
<dbReference type="GO" id="GO:0022625">
    <property type="term" value="C:cytosolic large ribosomal subunit"/>
    <property type="evidence" value="ECO:0007669"/>
    <property type="project" value="TreeGrafter"/>
</dbReference>
<evidence type="ECO:0000313" key="8">
    <source>
        <dbReference type="EMBL" id="WFD18414.1"/>
    </source>
</evidence>
<dbReference type="InterPro" id="IPR036394">
    <property type="entry name" value="Ribosomal_uL22_sf"/>
</dbReference>
<dbReference type="InterPro" id="IPR029058">
    <property type="entry name" value="AB_hydrolase_fold"/>
</dbReference>
<dbReference type="InterPro" id="IPR013744">
    <property type="entry name" value="SidJ"/>
</dbReference>
<dbReference type="Pfam" id="PF08538">
    <property type="entry name" value="DUF1749"/>
    <property type="match status" value="1"/>
</dbReference>
<dbReference type="Gene3D" id="3.90.470.10">
    <property type="entry name" value="Ribosomal protein L22/L17"/>
    <property type="match status" value="1"/>
</dbReference>
<evidence type="ECO:0000256" key="5">
    <source>
        <dbReference type="ARBA" id="ARBA00048461"/>
    </source>
</evidence>
<evidence type="ECO:0000256" key="4">
    <source>
        <dbReference type="ARBA" id="ARBA00047591"/>
    </source>
</evidence>
<feature type="compositionally biased region" description="Basic and acidic residues" evidence="7">
    <location>
        <begin position="374"/>
        <end position="384"/>
    </location>
</feature>
<name>A0AAF0IU51_9BASI</name>
<feature type="region of interest" description="Disordered" evidence="7">
    <location>
        <begin position="371"/>
        <end position="390"/>
    </location>
</feature>
<sequence>MRQARYAFDDTKLPEKTAKSRGAYLRVHFKNTRETAAAISGMKLQKAYAYLDNVVEHKQAIPFRRFNGGVGRTPQVNDFKTTQGRWPVKSVKFLLGLLKNAEANAEASGLDAEALVIRNIVVQQAPTTYRRTYRAHGRINPYRSSPCHIEIHLSEPVEQVPKAVTAVPQRLNKRQLAKKRVAAARAIAPAQSYYNYSLHVRVESFQQIRLHKQTNPHHPNKLVFVPGLTDTIGVVPYLPKLAAVLDGVSYSLVQIVKSSDLGGFGTSSLEGDAQELAQLIEHIKTRTNNPCTGKLLIMGHSTGCQDVMTLLSQDRLLSNETGDECIRVDGGICQAPVSDRDYFTAHATSQSTQQLQECREKIANNQLSALLDRSGAKHKPESLRGRGKGNSEAVLNPAFTAYRFGSLNDSNGDDDFFSNDFSDDQIRQAIMPALSRAPLLFLMGEQDEFVPTRWSEALEGQRFYTEYILGANHKVDNAEAQDQVCGAVLKFIQTSV</sequence>
<keyword evidence="3 6" id="KW-0687">Ribonucleoprotein</keyword>
<dbReference type="NCBIfam" id="TIGR01038">
    <property type="entry name" value="uL22_arch_euk"/>
    <property type="match status" value="1"/>
</dbReference>
<dbReference type="GO" id="GO:0002181">
    <property type="term" value="P:cytoplasmic translation"/>
    <property type="evidence" value="ECO:0007669"/>
    <property type="project" value="TreeGrafter"/>
</dbReference>
<dbReference type="AlphaFoldDB" id="A0AAF0IU51"/>
<evidence type="ECO:0000256" key="1">
    <source>
        <dbReference type="ARBA" id="ARBA00009451"/>
    </source>
</evidence>
<evidence type="ECO:0000256" key="3">
    <source>
        <dbReference type="ARBA" id="ARBA00023274"/>
    </source>
</evidence>
<dbReference type="SUPFAM" id="SSF53474">
    <property type="entry name" value="alpha/beta-Hydrolases"/>
    <property type="match status" value="1"/>
</dbReference>
<comment type="catalytic activity">
    <reaction evidence="4">
        <text>a diacylglycerol + H2O = a monoacylglycerol + a fatty acid + H(+)</text>
        <dbReference type="Rhea" id="RHEA:32731"/>
        <dbReference type="ChEBI" id="CHEBI:15377"/>
        <dbReference type="ChEBI" id="CHEBI:15378"/>
        <dbReference type="ChEBI" id="CHEBI:17408"/>
        <dbReference type="ChEBI" id="CHEBI:18035"/>
        <dbReference type="ChEBI" id="CHEBI:28868"/>
    </reaction>
</comment>
<reference evidence="8" key="1">
    <citation type="submission" date="2023-03" db="EMBL/GenBank/DDBJ databases">
        <title>Mating type loci evolution in Malassezia.</title>
        <authorList>
            <person name="Coelho M.A."/>
        </authorList>
    </citation>
    <scope>NUCLEOTIDE SEQUENCE</scope>
    <source>
        <strain evidence="8">CBS 10434</strain>
    </source>
</reference>
<dbReference type="Proteomes" id="UP001220961">
    <property type="component" value="Chromosome 1"/>
</dbReference>
<accession>A0AAF0IU51</accession>
<organism evidence="8 9">
    <name type="scientific">Malassezia caprae</name>
    <dbReference type="NCBI Taxonomy" id="1381934"/>
    <lineage>
        <taxon>Eukaryota</taxon>
        <taxon>Fungi</taxon>
        <taxon>Dikarya</taxon>
        <taxon>Basidiomycota</taxon>
        <taxon>Ustilaginomycotina</taxon>
        <taxon>Malasseziomycetes</taxon>
        <taxon>Malasseziales</taxon>
        <taxon>Malasseziaceae</taxon>
        <taxon>Malassezia</taxon>
    </lineage>
</organism>
<evidence type="ECO:0000256" key="6">
    <source>
        <dbReference type="RuleBase" id="RU004005"/>
    </source>
</evidence>
<evidence type="ECO:0000256" key="2">
    <source>
        <dbReference type="ARBA" id="ARBA00022980"/>
    </source>
</evidence>
<dbReference type="InterPro" id="IPR001063">
    <property type="entry name" value="Ribosomal_uL22"/>
</dbReference>
<dbReference type="PANTHER" id="PTHR11593">
    <property type="entry name" value="60S RIBOSOMAL PROTEIN L17"/>
    <property type="match status" value="1"/>
</dbReference>
<dbReference type="GO" id="GO:0003735">
    <property type="term" value="F:structural constituent of ribosome"/>
    <property type="evidence" value="ECO:0007669"/>
    <property type="project" value="InterPro"/>
</dbReference>
<proteinExistence type="inferred from homology"/>
<protein>
    <submittedName>
        <fullName evidence="8">60S ribosomal protein L17B</fullName>
    </submittedName>
</protein>
<evidence type="ECO:0000313" key="9">
    <source>
        <dbReference type="Proteomes" id="UP001220961"/>
    </source>
</evidence>
<comment type="similarity">
    <text evidence="1 6">Belongs to the universal ribosomal protein uL22 family.</text>
</comment>
<dbReference type="PANTHER" id="PTHR11593:SF10">
    <property type="entry name" value="60S RIBOSOMAL PROTEIN L17"/>
    <property type="match status" value="1"/>
</dbReference>
<gene>
    <name evidence="8" type="primary">RPL17B</name>
    <name evidence="8" type="ORF">MCAP1_000616</name>
</gene>
<evidence type="ECO:0000256" key="7">
    <source>
        <dbReference type="SAM" id="MobiDB-lite"/>
    </source>
</evidence>
<dbReference type="SUPFAM" id="SSF54843">
    <property type="entry name" value="Ribosomal protein L22"/>
    <property type="match status" value="1"/>
</dbReference>
<keyword evidence="9" id="KW-1185">Reference proteome</keyword>
<dbReference type="Gene3D" id="3.40.50.1820">
    <property type="entry name" value="alpha/beta hydrolase"/>
    <property type="match status" value="1"/>
</dbReference>
<dbReference type="CDD" id="cd00336">
    <property type="entry name" value="Ribosomal_L22"/>
    <property type="match status" value="1"/>
</dbReference>